<dbReference type="Pfam" id="PF03098">
    <property type="entry name" value="An_peroxidase"/>
    <property type="match status" value="1"/>
</dbReference>
<keyword evidence="2" id="KW-0732">Signal</keyword>
<dbReference type="EMBL" id="CP092864">
    <property type="protein sequence ID" value="UYV63449.1"/>
    <property type="molecule type" value="Genomic_DNA"/>
</dbReference>
<accession>A0ABY6K3J5</accession>
<protein>
    <recommendedName>
        <fullName evidence="5">Peroxidase</fullName>
    </recommendedName>
</protein>
<dbReference type="Proteomes" id="UP001235939">
    <property type="component" value="Chromosome 02"/>
</dbReference>
<dbReference type="InterPro" id="IPR010255">
    <property type="entry name" value="Haem_peroxidase_sf"/>
</dbReference>
<dbReference type="Gene3D" id="1.10.640.10">
    <property type="entry name" value="Haem peroxidase domain superfamily, animal type"/>
    <property type="match status" value="1"/>
</dbReference>
<proteinExistence type="predicted"/>
<reference evidence="3 4" key="1">
    <citation type="submission" date="2022-01" db="EMBL/GenBank/DDBJ databases">
        <title>A chromosomal length assembly of Cordylochernes scorpioides.</title>
        <authorList>
            <person name="Zeh D."/>
            <person name="Zeh J."/>
        </authorList>
    </citation>
    <scope>NUCLEOTIDE SEQUENCE [LARGE SCALE GENOMIC DNA]</scope>
    <source>
        <strain evidence="3">IN4F17</strain>
        <tissue evidence="3">Whole Body</tissue>
    </source>
</reference>
<evidence type="ECO:0008006" key="5">
    <source>
        <dbReference type="Google" id="ProtNLM"/>
    </source>
</evidence>
<gene>
    <name evidence="3" type="ORF">LAZ67_2004110</name>
</gene>
<organism evidence="3 4">
    <name type="scientific">Cordylochernes scorpioides</name>
    <dbReference type="NCBI Taxonomy" id="51811"/>
    <lineage>
        <taxon>Eukaryota</taxon>
        <taxon>Metazoa</taxon>
        <taxon>Ecdysozoa</taxon>
        <taxon>Arthropoda</taxon>
        <taxon>Chelicerata</taxon>
        <taxon>Arachnida</taxon>
        <taxon>Pseudoscorpiones</taxon>
        <taxon>Cheliferoidea</taxon>
        <taxon>Chernetidae</taxon>
        <taxon>Cordylochernes</taxon>
    </lineage>
</organism>
<keyword evidence="1" id="KW-0560">Oxidoreductase</keyword>
<dbReference type="InterPro" id="IPR019791">
    <property type="entry name" value="Haem_peroxidase_animal"/>
</dbReference>
<evidence type="ECO:0000313" key="3">
    <source>
        <dbReference type="EMBL" id="UYV63449.1"/>
    </source>
</evidence>
<keyword evidence="1" id="KW-0575">Peroxidase</keyword>
<name>A0ABY6K3J5_9ARAC</name>
<sequence length="202" mass="21921">MYVAHVLTFLMSVSTCVDVSSPRSKSLSGNALPSPRTVSTAIHFDASQLHTQYTLMVMQWGQFLDHDLTFTPMYEGPGGQPLDCAACDSATSVHPACLPIPIPPNDPFFPNSTCISFARSLAGQLTLGRREQLNQVTSYLDASNVYGSDACEARILRTFVGGRLNVTKHPLRGKKDLLPQTADNKECRAPSGLCFLAGIFLL</sequence>
<dbReference type="SUPFAM" id="SSF48113">
    <property type="entry name" value="Heme-dependent peroxidases"/>
    <property type="match status" value="1"/>
</dbReference>
<dbReference type="InterPro" id="IPR037120">
    <property type="entry name" value="Haem_peroxidase_sf_animal"/>
</dbReference>
<evidence type="ECO:0000256" key="2">
    <source>
        <dbReference type="SAM" id="SignalP"/>
    </source>
</evidence>
<dbReference type="PANTHER" id="PTHR11475">
    <property type="entry name" value="OXIDASE/PEROXIDASE"/>
    <property type="match status" value="1"/>
</dbReference>
<feature type="chain" id="PRO_5046880163" description="Peroxidase" evidence="2">
    <location>
        <begin position="17"/>
        <end position="202"/>
    </location>
</feature>
<evidence type="ECO:0000313" key="4">
    <source>
        <dbReference type="Proteomes" id="UP001235939"/>
    </source>
</evidence>
<feature type="signal peptide" evidence="2">
    <location>
        <begin position="1"/>
        <end position="16"/>
    </location>
</feature>
<keyword evidence="4" id="KW-1185">Reference proteome</keyword>
<dbReference type="PROSITE" id="PS50292">
    <property type="entry name" value="PEROXIDASE_3"/>
    <property type="match status" value="1"/>
</dbReference>
<evidence type="ECO:0000256" key="1">
    <source>
        <dbReference type="ARBA" id="ARBA00022559"/>
    </source>
</evidence>
<dbReference type="PANTHER" id="PTHR11475:SF134">
    <property type="entry name" value="LD42267P"/>
    <property type="match status" value="1"/>
</dbReference>